<sequence>MTIDTGELRDIPETVLLKAHQYGEQLGAEKVFICPEGRRKKDYALAFWRGEARAPFILGAIYSDGSDHLYSFHS</sequence>
<protein>
    <submittedName>
        <fullName evidence="1">Uncharacterized protein</fullName>
    </submittedName>
</protein>
<comment type="caution">
    <text evidence="1">The sequence shown here is derived from an EMBL/GenBank/DDBJ whole genome shotgun (WGS) entry which is preliminary data.</text>
</comment>
<dbReference type="AlphaFoldDB" id="A0A644SYA5"/>
<evidence type="ECO:0000313" key="1">
    <source>
        <dbReference type="EMBL" id="MPL59595.1"/>
    </source>
</evidence>
<name>A0A644SYA5_9ZZZZ</name>
<reference evidence="1" key="1">
    <citation type="submission" date="2019-08" db="EMBL/GenBank/DDBJ databases">
        <authorList>
            <person name="Kucharzyk K."/>
            <person name="Murdoch R.W."/>
            <person name="Higgins S."/>
            <person name="Loffler F."/>
        </authorList>
    </citation>
    <scope>NUCLEOTIDE SEQUENCE</scope>
</reference>
<proteinExistence type="predicted"/>
<gene>
    <name evidence="1" type="ORF">SDC9_05149</name>
</gene>
<accession>A0A644SYA5</accession>
<organism evidence="1">
    <name type="scientific">bioreactor metagenome</name>
    <dbReference type="NCBI Taxonomy" id="1076179"/>
    <lineage>
        <taxon>unclassified sequences</taxon>
        <taxon>metagenomes</taxon>
        <taxon>ecological metagenomes</taxon>
    </lineage>
</organism>
<dbReference type="EMBL" id="VSSQ01000010">
    <property type="protein sequence ID" value="MPL59595.1"/>
    <property type="molecule type" value="Genomic_DNA"/>
</dbReference>